<reference evidence="2" key="1">
    <citation type="journal article" date="2020" name="bioRxiv">
        <title>Comparative genomics of Chlamydomonas.</title>
        <authorList>
            <person name="Craig R.J."/>
            <person name="Hasan A.R."/>
            <person name="Ness R.W."/>
            <person name="Keightley P.D."/>
        </authorList>
    </citation>
    <scope>NUCLEOTIDE SEQUENCE</scope>
    <source>
        <strain evidence="2">SAG 7.73</strain>
    </source>
</reference>
<dbReference type="PANTHER" id="PTHR33515">
    <property type="entry name" value="RIBOSOME-BINDING FACTOR A, CHLOROPLASTIC-RELATED"/>
    <property type="match status" value="1"/>
</dbReference>
<accession>A0A835TB98</accession>
<evidence type="ECO:0008006" key="4">
    <source>
        <dbReference type="Google" id="ProtNLM"/>
    </source>
</evidence>
<dbReference type="InterPro" id="IPR020053">
    <property type="entry name" value="Ribosome-bd_factorA_CS"/>
</dbReference>
<name>A0A835TB98_CHLIN</name>
<evidence type="ECO:0000313" key="2">
    <source>
        <dbReference type="EMBL" id="KAG2437194.1"/>
    </source>
</evidence>
<dbReference type="EMBL" id="JAEHOC010000011">
    <property type="protein sequence ID" value="KAG2437194.1"/>
    <property type="molecule type" value="Genomic_DNA"/>
</dbReference>
<gene>
    <name evidence="2" type="ORF">HXX76_005858</name>
</gene>
<dbReference type="Gene3D" id="3.30.300.20">
    <property type="match status" value="1"/>
</dbReference>
<dbReference type="PANTHER" id="PTHR33515:SF1">
    <property type="entry name" value="RIBOSOME-BINDING FACTOR A, CHLOROPLASTIC-RELATED"/>
    <property type="match status" value="1"/>
</dbReference>
<protein>
    <recommendedName>
        <fullName evidence="4">Ribosome-binding factor A</fullName>
    </recommendedName>
</protein>
<dbReference type="AlphaFoldDB" id="A0A835TB98"/>
<feature type="region of interest" description="Disordered" evidence="1">
    <location>
        <begin position="14"/>
        <end position="48"/>
    </location>
</feature>
<feature type="compositionally biased region" description="Acidic residues" evidence="1">
    <location>
        <begin position="229"/>
        <end position="253"/>
    </location>
</feature>
<feature type="compositionally biased region" description="Acidic residues" evidence="1">
    <location>
        <begin position="207"/>
        <end position="217"/>
    </location>
</feature>
<dbReference type="Proteomes" id="UP000650467">
    <property type="component" value="Unassembled WGS sequence"/>
</dbReference>
<comment type="caution">
    <text evidence="2">The sequence shown here is derived from an EMBL/GenBank/DDBJ whole genome shotgun (WGS) entry which is preliminary data.</text>
</comment>
<feature type="region of interest" description="Disordered" evidence="1">
    <location>
        <begin position="197"/>
        <end position="321"/>
    </location>
</feature>
<feature type="compositionally biased region" description="Low complexity" evidence="1">
    <location>
        <begin position="14"/>
        <end position="45"/>
    </location>
</feature>
<evidence type="ECO:0000313" key="3">
    <source>
        <dbReference type="Proteomes" id="UP000650467"/>
    </source>
</evidence>
<sequence>MSSSFLLSSFGSRGAVSTASTSSSACAPPPASRALRSRAVAPRSAQPVQHRRGRLEVVCMAHPRRVAKVSSAIQREVGDMFVSDPVIQAAICPERKLGDDALSAVASITNTYVSNDLQVVKVFVSVYSDDYGKRVAMENLQRLEPYVRRLIGQRVRLRLTPEIRFVYDDAEEEADLVARVIGREEVERYREEIEADMMPKRRRSGGADDEDEDEEDEAGRAQAGAEGAGEGEDDEEEEDEFEEGEDEDFEDPDERPQEYPDPFGDLFIDDREYKAVAGQRVEERRRSQGRAQPQGRGQGRRGQGRRGQREAQAAAAEGGDE</sequence>
<dbReference type="NCBIfam" id="TIGR00082">
    <property type="entry name" value="rbfA"/>
    <property type="match status" value="1"/>
</dbReference>
<dbReference type="SUPFAM" id="SSF89919">
    <property type="entry name" value="Ribosome-binding factor A, RbfA"/>
    <property type="match status" value="1"/>
</dbReference>
<dbReference type="HAMAP" id="MF_00003">
    <property type="entry name" value="RbfA"/>
    <property type="match status" value="1"/>
</dbReference>
<dbReference type="InterPro" id="IPR023799">
    <property type="entry name" value="RbfA_dom_sf"/>
</dbReference>
<dbReference type="GO" id="GO:0043024">
    <property type="term" value="F:ribosomal small subunit binding"/>
    <property type="evidence" value="ECO:0007669"/>
    <property type="project" value="TreeGrafter"/>
</dbReference>
<keyword evidence="3" id="KW-1185">Reference proteome</keyword>
<dbReference type="GO" id="GO:0006364">
    <property type="term" value="P:rRNA processing"/>
    <property type="evidence" value="ECO:0007669"/>
    <property type="project" value="InterPro"/>
</dbReference>
<evidence type="ECO:0000256" key="1">
    <source>
        <dbReference type="SAM" id="MobiDB-lite"/>
    </source>
</evidence>
<dbReference type="InterPro" id="IPR015946">
    <property type="entry name" value="KH_dom-like_a/b"/>
</dbReference>
<proteinExistence type="inferred from homology"/>
<dbReference type="OrthoDB" id="2015319at2759"/>
<dbReference type="InterPro" id="IPR000238">
    <property type="entry name" value="RbfA"/>
</dbReference>
<dbReference type="Pfam" id="PF02033">
    <property type="entry name" value="RBFA"/>
    <property type="match status" value="1"/>
</dbReference>
<feature type="compositionally biased region" description="Low complexity" evidence="1">
    <location>
        <begin position="310"/>
        <end position="321"/>
    </location>
</feature>
<organism evidence="2 3">
    <name type="scientific">Chlamydomonas incerta</name>
    <dbReference type="NCBI Taxonomy" id="51695"/>
    <lineage>
        <taxon>Eukaryota</taxon>
        <taxon>Viridiplantae</taxon>
        <taxon>Chlorophyta</taxon>
        <taxon>core chlorophytes</taxon>
        <taxon>Chlorophyceae</taxon>
        <taxon>CS clade</taxon>
        <taxon>Chlamydomonadales</taxon>
        <taxon>Chlamydomonadaceae</taxon>
        <taxon>Chlamydomonas</taxon>
    </lineage>
</organism>
<dbReference type="PROSITE" id="PS01319">
    <property type="entry name" value="RBFA"/>
    <property type="match status" value="1"/>
</dbReference>
<feature type="compositionally biased region" description="Basic and acidic residues" evidence="1">
    <location>
        <begin position="268"/>
        <end position="286"/>
    </location>
</feature>